<dbReference type="AlphaFoldDB" id="A0A4Q0SYG5"/>
<reference evidence="2 3" key="1">
    <citation type="submission" date="2018-11" db="EMBL/GenBank/DDBJ databases">
        <authorList>
            <person name="Mardanov A.V."/>
            <person name="Ravin N.V."/>
            <person name="Dedysh S.N."/>
        </authorList>
    </citation>
    <scope>NUCLEOTIDE SEQUENCE [LARGE SCALE GENOMIC DNA]</scope>
    <source>
        <strain evidence="2 3">AF10</strain>
    </source>
</reference>
<comment type="caution">
    <text evidence="2">The sequence shown here is derived from an EMBL/GenBank/DDBJ whole genome shotgun (WGS) entry which is preliminary data.</text>
</comment>
<evidence type="ECO:0000256" key="1">
    <source>
        <dbReference type="SAM" id="SignalP"/>
    </source>
</evidence>
<organism evidence="2 3">
    <name type="scientific">Granulicella sibirica</name>
    <dbReference type="NCBI Taxonomy" id="2479048"/>
    <lineage>
        <taxon>Bacteria</taxon>
        <taxon>Pseudomonadati</taxon>
        <taxon>Acidobacteriota</taxon>
        <taxon>Terriglobia</taxon>
        <taxon>Terriglobales</taxon>
        <taxon>Acidobacteriaceae</taxon>
        <taxon>Granulicella</taxon>
    </lineage>
</organism>
<keyword evidence="1" id="KW-0732">Signal</keyword>
<dbReference type="RefSeq" id="WP_128914423.1">
    <property type="nucleotide sequence ID" value="NZ_RDSM01000003.1"/>
</dbReference>
<evidence type="ECO:0000313" key="2">
    <source>
        <dbReference type="EMBL" id="RXH54668.1"/>
    </source>
</evidence>
<accession>A0A4Q0SYG5</accession>
<evidence type="ECO:0008006" key="4">
    <source>
        <dbReference type="Google" id="ProtNLM"/>
    </source>
</evidence>
<gene>
    <name evidence="2" type="ORF">GRAN_3772</name>
</gene>
<feature type="signal peptide" evidence="1">
    <location>
        <begin position="1"/>
        <end position="23"/>
    </location>
</feature>
<dbReference type="EMBL" id="RDSM01000003">
    <property type="protein sequence ID" value="RXH54668.1"/>
    <property type="molecule type" value="Genomic_DNA"/>
</dbReference>
<keyword evidence="3" id="KW-1185">Reference proteome</keyword>
<name>A0A4Q0SYG5_9BACT</name>
<sequence length="171" mass="17612">MKSRQLSLFALSLSLFLPATLHAARKDACSLIASSDAQAALGEPVGPSKEENRSYGKGEATSCQYRSTLGSALRGKSVSLEVRYSDDDLTGSAKGIAESLQSAGFKDVHLVAGAGSAAVWGSNSILGRTQGELTVIQGKSVMLIIIISGIPDEADAISKAKAMALKALASV</sequence>
<evidence type="ECO:0000313" key="3">
    <source>
        <dbReference type="Proteomes" id="UP000289437"/>
    </source>
</evidence>
<reference evidence="3" key="2">
    <citation type="submission" date="2019-02" db="EMBL/GenBank/DDBJ databases">
        <title>Granulicella sibirica sp. nov., a psychrotolerant acidobacterium isolated from an organic soil layer in forested tundra, West Siberia.</title>
        <authorList>
            <person name="Oshkin I.Y."/>
            <person name="Kulichevskaya I.S."/>
            <person name="Rijpstra W.I.C."/>
            <person name="Sinninghe Damste J.S."/>
            <person name="Rakitin A.L."/>
            <person name="Ravin N.V."/>
            <person name="Dedysh S.N."/>
        </authorList>
    </citation>
    <scope>NUCLEOTIDE SEQUENCE [LARGE SCALE GENOMIC DNA]</scope>
    <source>
        <strain evidence="3">AF10</strain>
    </source>
</reference>
<feature type="chain" id="PRO_5020491325" description="DUF3558 domain-containing protein" evidence="1">
    <location>
        <begin position="24"/>
        <end position="171"/>
    </location>
</feature>
<dbReference type="Proteomes" id="UP000289437">
    <property type="component" value="Unassembled WGS sequence"/>
</dbReference>
<proteinExistence type="predicted"/>
<protein>
    <recommendedName>
        <fullName evidence="4">DUF3558 domain-containing protein</fullName>
    </recommendedName>
</protein>